<evidence type="ECO:0000313" key="4">
    <source>
        <dbReference type="EMBL" id="BDI28865.1"/>
    </source>
</evidence>
<proteinExistence type="inferred from homology"/>
<comment type="similarity">
    <text evidence="1">Belongs to the short-chain dehydrogenases/reductases (SDR) family.</text>
</comment>
<feature type="domain" description="Ketoreductase" evidence="3">
    <location>
        <begin position="7"/>
        <end position="174"/>
    </location>
</feature>
<dbReference type="RefSeq" id="WP_119320921.1">
    <property type="nucleotide sequence ID" value="NZ_AP025739.1"/>
</dbReference>
<evidence type="ECO:0000256" key="2">
    <source>
        <dbReference type="ARBA" id="ARBA00023002"/>
    </source>
</evidence>
<evidence type="ECO:0000313" key="5">
    <source>
        <dbReference type="Proteomes" id="UP000287394"/>
    </source>
</evidence>
<dbReference type="SMART" id="SM00822">
    <property type="entry name" value="PKS_KR"/>
    <property type="match status" value="1"/>
</dbReference>
<dbReference type="PRINTS" id="PR00081">
    <property type="entry name" value="GDHRDH"/>
</dbReference>
<sequence>MTSLNGKIALVTGSSRGIGRAIAIRLAREGAKVVLTGRDLEKLHQTAAEIREDGGEAAIHAVDLRAPTAATELAQFAQETYGGLDILVNNAGATKRGDFLTLTDADFEDGFALKYYGAVRLTRAAWPSLQATSGAVLNIIGVGGRTPGAEFTIGGSVNAALLSFTKAIADLGVQDGVQVNAINPGRVHTDRLTNSLPAPGPARESALAQLVQKSSITRIGEPEEVAALAAFILGPEGRWLQGSLIDIDGGQTKSI</sequence>
<dbReference type="Proteomes" id="UP000287394">
    <property type="component" value="Chromosome"/>
</dbReference>
<organism evidence="4 5">
    <name type="scientific">Capsulimonas corticalis</name>
    <dbReference type="NCBI Taxonomy" id="2219043"/>
    <lineage>
        <taxon>Bacteria</taxon>
        <taxon>Bacillati</taxon>
        <taxon>Armatimonadota</taxon>
        <taxon>Armatimonadia</taxon>
        <taxon>Capsulimonadales</taxon>
        <taxon>Capsulimonadaceae</taxon>
        <taxon>Capsulimonas</taxon>
    </lineage>
</organism>
<dbReference type="KEGG" id="ccot:CCAX7_009160"/>
<dbReference type="PRINTS" id="PR00080">
    <property type="entry name" value="SDRFAMILY"/>
</dbReference>
<dbReference type="EMBL" id="AP025739">
    <property type="protein sequence ID" value="BDI28865.1"/>
    <property type="molecule type" value="Genomic_DNA"/>
</dbReference>
<dbReference type="InterPro" id="IPR057326">
    <property type="entry name" value="KR_dom"/>
</dbReference>
<dbReference type="InterPro" id="IPR036291">
    <property type="entry name" value="NAD(P)-bd_dom_sf"/>
</dbReference>
<dbReference type="OrthoDB" id="9804774at2"/>
<dbReference type="SUPFAM" id="SSF51735">
    <property type="entry name" value="NAD(P)-binding Rossmann-fold domains"/>
    <property type="match status" value="1"/>
</dbReference>
<dbReference type="InterPro" id="IPR050259">
    <property type="entry name" value="SDR"/>
</dbReference>
<dbReference type="PANTHER" id="PTHR42879">
    <property type="entry name" value="3-OXOACYL-(ACYL-CARRIER-PROTEIN) REDUCTASE"/>
    <property type="match status" value="1"/>
</dbReference>
<evidence type="ECO:0000256" key="1">
    <source>
        <dbReference type="ARBA" id="ARBA00006484"/>
    </source>
</evidence>
<name>A0A402CU66_9BACT</name>
<dbReference type="InterPro" id="IPR002347">
    <property type="entry name" value="SDR_fam"/>
</dbReference>
<accession>A0A402CU66</accession>
<dbReference type="AlphaFoldDB" id="A0A402CU66"/>
<dbReference type="GO" id="GO:0016491">
    <property type="term" value="F:oxidoreductase activity"/>
    <property type="evidence" value="ECO:0007669"/>
    <property type="project" value="UniProtKB-KW"/>
</dbReference>
<gene>
    <name evidence="4" type="ORF">CCAX7_009160</name>
</gene>
<keyword evidence="5" id="KW-1185">Reference proteome</keyword>
<protein>
    <submittedName>
        <fullName evidence="4">Short-chain dehydrogenase/reductase</fullName>
    </submittedName>
</protein>
<dbReference type="FunFam" id="3.40.50.720:FF:000084">
    <property type="entry name" value="Short-chain dehydrogenase reductase"/>
    <property type="match status" value="1"/>
</dbReference>
<keyword evidence="2" id="KW-0560">Oxidoreductase</keyword>
<dbReference type="Gene3D" id="3.40.50.720">
    <property type="entry name" value="NAD(P)-binding Rossmann-like Domain"/>
    <property type="match status" value="1"/>
</dbReference>
<reference evidence="4 5" key="1">
    <citation type="journal article" date="2019" name="Int. J. Syst. Evol. Microbiol.">
        <title>Capsulimonas corticalis gen. nov., sp. nov., an aerobic capsulated bacterium, of a novel bacterial order, Capsulimonadales ord. nov., of the class Armatimonadia of the phylum Armatimonadetes.</title>
        <authorList>
            <person name="Li J."/>
            <person name="Kudo C."/>
            <person name="Tonouchi A."/>
        </authorList>
    </citation>
    <scope>NUCLEOTIDE SEQUENCE [LARGE SCALE GENOMIC DNA]</scope>
    <source>
        <strain evidence="4 5">AX-7</strain>
    </source>
</reference>
<dbReference type="PANTHER" id="PTHR42879:SF6">
    <property type="entry name" value="NADPH-DEPENDENT REDUCTASE BACG"/>
    <property type="match status" value="1"/>
</dbReference>
<dbReference type="Pfam" id="PF13561">
    <property type="entry name" value="adh_short_C2"/>
    <property type="match status" value="1"/>
</dbReference>
<evidence type="ECO:0000259" key="3">
    <source>
        <dbReference type="SMART" id="SM00822"/>
    </source>
</evidence>